<keyword evidence="2" id="KW-0732">Signal</keyword>
<evidence type="ECO:0000256" key="2">
    <source>
        <dbReference type="SAM" id="SignalP"/>
    </source>
</evidence>
<evidence type="ECO:0000313" key="4">
    <source>
        <dbReference type="RefSeq" id="XP_030374181.1"/>
    </source>
</evidence>
<feature type="signal peptide" evidence="2">
    <location>
        <begin position="1"/>
        <end position="31"/>
    </location>
</feature>
<name>A0A6J2TBJ8_DROLE</name>
<dbReference type="AlphaFoldDB" id="A0A6J2TBJ8"/>
<feature type="chain" id="PRO_5027033554" evidence="2">
    <location>
        <begin position="32"/>
        <end position="326"/>
    </location>
</feature>
<feature type="region of interest" description="Disordered" evidence="1">
    <location>
        <begin position="71"/>
        <end position="96"/>
    </location>
</feature>
<feature type="region of interest" description="Disordered" evidence="1">
    <location>
        <begin position="266"/>
        <end position="288"/>
    </location>
</feature>
<feature type="compositionally biased region" description="Acidic residues" evidence="1">
    <location>
        <begin position="272"/>
        <end position="281"/>
    </location>
</feature>
<organism evidence="3 4">
    <name type="scientific">Drosophila lebanonensis</name>
    <name type="common">Fruit fly</name>
    <name type="synonym">Scaptodrosophila lebanonensis</name>
    <dbReference type="NCBI Taxonomy" id="7225"/>
    <lineage>
        <taxon>Eukaryota</taxon>
        <taxon>Metazoa</taxon>
        <taxon>Ecdysozoa</taxon>
        <taxon>Arthropoda</taxon>
        <taxon>Hexapoda</taxon>
        <taxon>Insecta</taxon>
        <taxon>Pterygota</taxon>
        <taxon>Neoptera</taxon>
        <taxon>Endopterygota</taxon>
        <taxon>Diptera</taxon>
        <taxon>Brachycera</taxon>
        <taxon>Muscomorpha</taxon>
        <taxon>Ephydroidea</taxon>
        <taxon>Drosophilidae</taxon>
        <taxon>Scaptodrosophila</taxon>
    </lineage>
</organism>
<dbReference type="Proteomes" id="UP000504634">
    <property type="component" value="Unplaced"/>
</dbReference>
<dbReference type="RefSeq" id="XP_030374181.1">
    <property type="nucleotide sequence ID" value="XM_030518321.1"/>
</dbReference>
<evidence type="ECO:0000313" key="3">
    <source>
        <dbReference type="Proteomes" id="UP000504634"/>
    </source>
</evidence>
<evidence type="ECO:0000256" key="1">
    <source>
        <dbReference type="SAM" id="MobiDB-lite"/>
    </source>
</evidence>
<keyword evidence="3" id="KW-1185">Reference proteome</keyword>
<dbReference type="OrthoDB" id="5919137at2759"/>
<accession>A0A6J2TBJ8</accession>
<sequence length="326" mass="36877">MHNRHQALTTAGSMLLMLLLLLTAYTGTVEGDFAVAPTVKPTEAAAEVEAMEPQPLRKLVKRAPTSSFIGMRGKKDLQAEDDDSSGSSNNNNINWQQQLDPMSLDYADDNYYLENGRFKKAPLAFVGVRGKKYTPGSSRLGELLQSMEEQRFRENLMHEIMERLALENGEVVKRAPTGFTGMRGKRTFMDADVFGDADESALQKLEKRAPVNAFVGVRGKKDVSHQHYKRAALNELWRNMFKKAYEARGKKQRYADFNSKFVAVRGKKSDEQAQDAEEDSDANYPPESRYLVQPFYPWETNMLGYEEKRVPNGFVGMRGKRSALPE</sequence>
<dbReference type="GeneID" id="115623781"/>
<reference evidence="4" key="1">
    <citation type="submission" date="2025-08" db="UniProtKB">
        <authorList>
            <consortium name="RefSeq"/>
        </authorList>
    </citation>
    <scope>IDENTIFICATION</scope>
    <source>
        <strain evidence="4">11010-0011.00</strain>
        <tissue evidence="4">Whole body</tissue>
    </source>
</reference>
<protein>
    <submittedName>
        <fullName evidence="4">Tachykinins isoform X1</fullName>
    </submittedName>
</protein>
<gene>
    <name evidence="4" type="primary">LOC115623781</name>
</gene>
<proteinExistence type="predicted"/>